<reference evidence="1 2" key="1">
    <citation type="journal article" date="2019" name="Nat. Med.">
        <title>A library of human gut bacterial isolates paired with longitudinal multiomics data enables mechanistic microbiome research.</title>
        <authorList>
            <person name="Poyet M."/>
            <person name="Groussin M."/>
            <person name="Gibbons S.M."/>
            <person name="Avila-Pacheco J."/>
            <person name="Jiang X."/>
            <person name="Kearney S.M."/>
            <person name="Perrotta A.R."/>
            <person name="Berdy B."/>
            <person name="Zhao S."/>
            <person name="Lieberman T.D."/>
            <person name="Swanson P.K."/>
            <person name="Smith M."/>
            <person name="Roesemann S."/>
            <person name="Alexander J.E."/>
            <person name="Rich S.A."/>
            <person name="Livny J."/>
            <person name="Vlamakis H."/>
            <person name="Clish C."/>
            <person name="Bullock K."/>
            <person name="Deik A."/>
            <person name="Scott J."/>
            <person name="Pierce K.A."/>
            <person name="Xavier R.J."/>
            <person name="Alm E.J."/>
        </authorList>
    </citation>
    <scope>NUCLEOTIDE SEQUENCE [LARGE SCALE GENOMIC DNA]</scope>
    <source>
        <strain evidence="1 2">BIOML-A20</strain>
    </source>
</reference>
<sequence length="103" mass="11694">MQKTIYIQKIFLLIVVTFSYSIAMAQQFKSPDVIPSSPQSQLIENFYEKYFNNDISARGEKTIDINLYDIEVKGLNIPINISYNTCGVKYKQSSGDVGVGWTL</sequence>
<gene>
    <name evidence="1" type="ORF">GKD70_24595</name>
</gene>
<evidence type="ECO:0000313" key="2">
    <source>
        <dbReference type="Proteomes" id="UP000441609"/>
    </source>
</evidence>
<accession>A0A9Q4QYC8</accession>
<name>A0A9Q4QYC8_PARDI</name>
<comment type="caution">
    <text evidence="1">The sequence shown here is derived from an EMBL/GenBank/DDBJ whole genome shotgun (WGS) entry which is preliminary data.</text>
</comment>
<protein>
    <submittedName>
        <fullName evidence="1">Uncharacterized protein</fullName>
    </submittedName>
</protein>
<dbReference type="Proteomes" id="UP000441609">
    <property type="component" value="Unassembled WGS sequence"/>
</dbReference>
<dbReference type="EMBL" id="WKMO01000153">
    <property type="protein sequence ID" value="MSB76420.1"/>
    <property type="molecule type" value="Genomic_DNA"/>
</dbReference>
<dbReference type="AlphaFoldDB" id="A0A9Q4QYC8"/>
<feature type="non-terminal residue" evidence="1">
    <location>
        <position position="103"/>
    </location>
</feature>
<proteinExistence type="predicted"/>
<organism evidence="1 2">
    <name type="scientific">Parabacteroides distasonis</name>
    <dbReference type="NCBI Taxonomy" id="823"/>
    <lineage>
        <taxon>Bacteria</taxon>
        <taxon>Pseudomonadati</taxon>
        <taxon>Bacteroidota</taxon>
        <taxon>Bacteroidia</taxon>
        <taxon>Bacteroidales</taxon>
        <taxon>Tannerellaceae</taxon>
        <taxon>Parabacteroides</taxon>
    </lineage>
</organism>
<evidence type="ECO:0000313" key="1">
    <source>
        <dbReference type="EMBL" id="MSB76420.1"/>
    </source>
</evidence>